<feature type="transmembrane region" description="Helical" evidence="6">
    <location>
        <begin position="187"/>
        <end position="207"/>
    </location>
</feature>
<dbReference type="GO" id="GO:0005886">
    <property type="term" value="C:plasma membrane"/>
    <property type="evidence" value="ECO:0007669"/>
    <property type="project" value="UniProtKB-SubCell"/>
</dbReference>
<evidence type="ECO:0000256" key="2">
    <source>
        <dbReference type="ARBA" id="ARBA00022475"/>
    </source>
</evidence>
<dbReference type="Proteomes" id="UP000240542">
    <property type="component" value="Unassembled WGS sequence"/>
</dbReference>
<dbReference type="Pfam" id="PF01810">
    <property type="entry name" value="LysE"/>
    <property type="match status" value="1"/>
</dbReference>
<feature type="transmembrane region" description="Helical" evidence="6">
    <location>
        <begin position="66"/>
        <end position="86"/>
    </location>
</feature>
<comment type="subcellular location">
    <subcellularLocation>
        <location evidence="1">Cell membrane</location>
        <topology evidence="1">Multi-pass membrane protein</topology>
    </subcellularLocation>
</comment>
<proteinExistence type="predicted"/>
<evidence type="ECO:0000313" key="7">
    <source>
        <dbReference type="EMBL" id="PSK95503.1"/>
    </source>
</evidence>
<dbReference type="AlphaFoldDB" id="A0A2P8DE46"/>
<evidence type="ECO:0000256" key="1">
    <source>
        <dbReference type="ARBA" id="ARBA00004651"/>
    </source>
</evidence>
<keyword evidence="2" id="KW-1003">Cell membrane</keyword>
<keyword evidence="8" id="KW-1185">Reference proteome</keyword>
<feature type="transmembrane region" description="Helical" evidence="6">
    <location>
        <begin position="41"/>
        <end position="60"/>
    </location>
</feature>
<keyword evidence="4 6" id="KW-1133">Transmembrane helix</keyword>
<dbReference type="RefSeq" id="WP_106584825.1">
    <property type="nucleotide sequence ID" value="NZ_PYGA01000015.1"/>
</dbReference>
<evidence type="ECO:0000256" key="4">
    <source>
        <dbReference type="ARBA" id="ARBA00022989"/>
    </source>
</evidence>
<feature type="transmembrane region" description="Helical" evidence="6">
    <location>
        <begin position="119"/>
        <end position="139"/>
    </location>
</feature>
<dbReference type="PIRSF" id="PIRSF006324">
    <property type="entry name" value="LeuE"/>
    <property type="match status" value="1"/>
</dbReference>
<keyword evidence="3 6" id="KW-0812">Transmembrane</keyword>
<organism evidence="7 8">
    <name type="scientific">Murinocardiopsis flavida</name>
    <dbReference type="NCBI Taxonomy" id="645275"/>
    <lineage>
        <taxon>Bacteria</taxon>
        <taxon>Bacillati</taxon>
        <taxon>Actinomycetota</taxon>
        <taxon>Actinomycetes</taxon>
        <taxon>Streptosporangiales</taxon>
        <taxon>Nocardiopsidaceae</taxon>
        <taxon>Murinocardiopsis</taxon>
    </lineage>
</organism>
<keyword evidence="5 6" id="KW-0472">Membrane</keyword>
<evidence type="ECO:0000256" key="3">
    <source>
        <dbReference type="ARBA" id="ARBA00022692"/>
    </source>
</evidence>
<dbReference type="InterPro" id="IPR001123">
    <property type="entry name" value="LeuE-type"/>
</dbReference>
<dbReference type="PANTHER" id="PTHR30086">
    <property type="entry name" value="ARGININE EXPORTER PROTEIN ARGO"/>
    <property type="match status" value="1"/>
</dbReference>
<gene>
    <name evidence="7" type="ORF">CLV63_115166</name>
</gene>
<protein>
    <submittedName>
        <fullName evidence="7">Threonine/homoserine/homoserine lactone efflux protein</fullName>
    </submittedName>
</protein>
<feature type="transmembrane region" description="Helical" evidence="6">
    <location>
        <begin position="151"/>
        <end position="175"/>
    </location>
</feature>
<sequence>MPTATTLLAFSLASFALIIIPGPSVLFVLGRALSQGRGTALRSAFGNALGALVLVAAVAIGVGAVIVQYAVLFTTLKMLGAAYLIYLGIRAIRSRRAFAASLDAPPEGRGGARAVWDGFVVGATNPKTLVFFLAVLPQFTDTGLGNMPGQILVLGTVFVAIGVASDSVYALAAGAARQWFLRGRRRLEVTGAVSGVLMIGLGAHLALTGRRA</sequence>
<name>A0A2P8DE46_9ACTN</name>
<reference evidence="7 8" key="1">
    <citation type="submission" date="2018-03" db="EMBL/GenBank/DDBJ databases">
        <title>Genomic Encyclopedia of Archaeal and Bacterial Type Strains, Phase II (KMG-II): from individual species to whole genera.</title>
        <authorList>
            <person name="Goeker M."/>
        </authorList>
    </citation>
    <scope>NUCLEOTIDE SEQUENCE [LARGE SCALE GENOMIC DNA]</scope>
    <source>
        <strain evidence="7 8">DSM 45312</strain>
    </source>
</reference>
<dbReference type="PANTHER" id="PTHR30086:SF20">
    <property type="entry name" value="ARGININE EXPORTER PROTEIN ARGO-RELATED"/>
    <property type="match status" value="1"/>
</dbReference>
<comment type="caution">
    <text evidence="7">The sequence shown here is derived from an EMBL/GenBank/DDBJ whole genome shotgun (WGS) entry which is preliminary data.</text>
</comment>
<feature type="transmembrane region" description="Helical" evidence="6">
    <location>
        <begin position="6"/>
        <end position="29"/>
    </location>
</feature>
<evidence type="ECO:0000256" key="6">
    <source>
        <dbReference type="SAM" id="Phobius"/>
    </source>
</evidence>
<evidence type="ECO:0000256" key="5">
    <source>
        <dbReference type="ARBA" id="ARBA00023136"/>
    </source>
</evidence>
<dbReference type="GO" id="GO:0015171">
    <property type="term" value="F:amino acid transmembrane transporter activity"/>
    <property type="evidence" value="ECO:0007669"/>
    <property type="project" value="TreeGrafter"/>
</dbReference>
<accession>A0A2P8DE46</accession>
<dbReference type="OrthoDB" id="3175972at2"/>
<evidence type="ECO:0000313" key="8">
    <source>
        <dbReference type="Proteomes" id="UP000240542"/>
    </source>
</evidence>
<dbReference type="EMBL" id="PYGA01000015">
    <property type="protein sequence ID" value="PSK95503.1"/>
    <property type="molecule type" value="Genomic_DNA"/>
</dbReference>